<reference evidence="12 13" key="1">
    <citation type="journal article" date="2011" name="Int. J. Syst. Evol. Microbiol.">
        <title>Zhongshania antarctica gen. nov., sp. nov. and Zhongshania guokunii sp. nov., gammaproteobacteria respectively isolated from coastal attached (fast) ice and surface seawater of the Antarctic.</title>
        <authorList>
            <person name="Li H.J."/>
            <person name="Zhang X.Y."/>
            <person name="Chen C.X."/>
            <person name="Zhang Y.J."/>
            <person name="Gao Z.M."/>
            <person name="Yu Y."/>
            <person name="Chen X.L."/>
            <person name="Chen B."/>
            <person name="Zhang Y.Z."/>
        </authorList>
    </citation>
    <scope>NUCLEOTIDE SEQUENCE [LARGE SCALE GENOMIC DNA]</scope>
    <source>
        <strain evidence="12 13">ZS6-22T</strain>
    </source>
</reference>
<dbReference type="SMART" id="SM00387">
    <property type="entry name" value="HATPase_c"/>
    <property type="match status" value="1"/>
</dbReference>
<keyword evidence="4" id="KW-0597">Phosphoprotein</keyword>
<evidence type="ECO:0000256" key="9">
    <source>
        <dbReference type="SAM" id="Phobius"/>
    </source>
</evidence>
<dbReference type="EC" id="2.7.13.3" evidence="3"/>
<dbReference type="InterPro" id="IPR004358">
    <property type="entry name" value="Sig_transdc_His_kin-like_C"/>
</dbReference>
<keyword evidence="9" id="KW-1133">Transmembrane helix</keyword>
<evidence type="ECO:0000256" key="4">
    <source>
        <dbReference type="ARBA" id="ARBA00022553"/>
    </source>
</evidence>
<protein>
    <recommendedName>
        <fullName evidence="3">histidine kinase</fullName>
        <ecNumber evidence="3">2.7.13.3</ecNumber>
    </recommendedName>
</protein>
<organism evidence="12 13">
    <name type="scientific">Zhongshania guokunii</name>
    <dbReference type="NCBI Taxonomy" id="641783"/>
    <lineage>
        <taxon>Bacteria</taxon>
        <taxon>Pseudomonadati</taxon>
        <taxon>Pseudomonadota</taxon>
        <taxon>Gammaproteobacteria</taxon>
        <taxon>Cellvibrionales</taxon>
        <taxon>Spongiibacteraceae</taxon>
        <taxon>Zhongshania</taxon>
    </lineage>
</organism>
<dbReference type="SMART" id="SM00304">
    <property type="entry name" value="HAMP"/>
    <property type="match status" value="1"/>
</dbReference>
<comment type="subcellular location">
    <subcellularLocation>
        <location evidence="2">Membrane</location>
    </subcellularLocation>
</comment>
<keyword evidence="9" id="KW-0472">Membrane</keyword>
<dbReference type="RefSeq" id="WP_368381507.1">
    <property type="nucleotide sequence ID" value="NZ_JBFRYA010000007.1"/>
</dbReference>
<dbReference type="Proteomes" id="UP001557485">
    <property type="component" value="Unassembled WGS sequence"/>
</dbReference>
<dbReference type="CDD" id="cd00082">
    <property type="entry name" value="HisKA"/>
    <property type="match status" value="1"/>
</dbReference>
<keyword evidence="9" id="KW-0812">Transmembrane</keyword>
<dbReference type="InterPro" id="IPR003660">
    <property type="entry name" value="HAMP_dom"/>
</dbReference>
<dbReference type="Gene3D" id="1.10.287.130">
    <property type="match status" value="1"/>
</dbReference>
<evidence type="ECO:0000313" key="13">
    <source>
        <dbReference type="Proteomes" id="UP001557485"/>
    </source>
</evidence>
<dbReference type="InterPro" id="IPR036890">
    <property type="entry name" value="HATPase_C_sf"/>
</dbReference>
<sequence>MKNIFNSRKLSLTQQWISTTLLSMLPLVIAVAYAAWEMSFQARAQQQLVMDQAQISQLSVAVQELSKEIERSARQYQLLQDASLLEILQIKQFQLNSSLDEITDQLPALKNSDTINRIDSISADINSVSRSNDASQKQRLESLYTDLKESSNTLYQQLTKAIQSNLRKAEQELNNVLWRVLITGLLALPASLLLLGASSIIVTRSIRRLSLAIHHLGERSWDQTIEIDGPSDLIELGHRLEWMRQQLLSTEQQKAQFTQHITHELKSPLAAIMDAQALLAEQIPGKINEQQMAVLKILRSQADNLQELIQQLLNFNTVSQGIAAHQEQVDLNAMSKKLIARYRSFLPDSAIQISCSNDAGLFTGNTQLIEMILSNLLSNAIHFSSTAGAVAVNWGHCNIDEQGRPLVSDEAGSHWWLQVSDDGPGIELDEQEAVFRPFYQGKNKRQGALKGSGIGLAIVKACAEQAKATLNLKSSKNKGAEFTLCFPK</sequence>
<dbReference type="Gene3D" id="3.30.565.10">
    <property type="entry name" value="Histidine kinase-like ATPase, C-terminal domain"/>
    <property type="match status" value="1"/>
</dbReference>
<dbReference type="SUPFAM" id="SSF55874">
    <property type="entry name" value="ATPase domain of HSP90 chaperone/DNA topoisomerase II/histidine kinase"/>
    <property type="match status" value="1"/>
</dbReference>
<evidence type="ECO:0000256" key="3">
    <source>
        <dbReference type="ARBA" id="ARBA00012438"/>
    </source>
</evidence>
<evidence type="ECO:0000256" key="8">
    <source>
        <dbReference type="SAM" id="Coils"/>
    </source>
</evidence>
<dbReference type="InterPro" id="IPR003661">
    <property type="entry name" value="HisK_dim/P_dom"/>
</dbReference>
<dbReference type="InterPro" id="IPR050736">
    <property type="entry name" value="Sensor_HK_Regulatory"/>
</dbReference>
<keyword evidence="7" id="KW-0902">Two-component regulatory system</keyword>
<name>A0ABV3U677_9GAMM</name>
<dbReference type="InterPro" id="IPR003594">
    <property type="entry name" value="HATPase_dom"/>
</dbReference>
<keyword evidence="8" id="KW-0175">Coiled coil</keyword>
<evidence type="ECO:0000259" key="10">
    <source>
        <dbReference type="PROSITE" id="PS50109"/>
    </source>
</evidence>
<dbReference type="CDD" id="cd00075">
    <property type="entry name" value="HATPase"/>
    <property type="match status" value="1"/>
</dbReference>
<evidence type="ECO:0000256" key="6">
    <source>
        <dbReference type="ARBA" id="ARBA00022777"/>
    </source>
</evidence>
<evidence type="ECO:0000259" key="11">
    <source>
        <dbReference type="PROSITE" id="PS50885"/>
    </source>
</evidence>
<dbReference type="EMBL" id="JBFRYA010000007">
    <property type="protein sequence ID" value="MEX1669235.1"/>
    <property type="molecule type" value="Genomic_DNA"/>
</dbReference>
<keyword evidence="6" id="KW-0418">Kinase</keyword>
<evidence type="ECO:0000256" key="5">
    <source>
        <dbReference type="ARBA" id="ARBA00022679"/>
    </source>
</evidence>
<dbReference type="PROSITE" id="PS50109">
    <property type="entry name" value="HIS_KIN"/>
    <property type="match status" value="1"/>
</dbReference>
<dbReference type="PROSITE" id="PS50885">
    <property type="entry name" value="HAMP"/>
    <property type="match status" value="1"/>
</dbReference>
<dbReference type="InterPro" id="IPR036097">
    <property type="entry name" value="HisK_dim/P_sf"/>
</dbReference>
<evidence type="ECO:0000256" key="1">
    <source>
        <dbReference type="ARBA" id="ARBA00000085"/>
    </source>
</evidence>
<dbReference type="PANTHER" id="PTHR43711:SF1">
    <property type="entry name" value="HISTIDINE KINASE 1"/>
    <property type="match status" value="1"/>
</dbReference>
<dbReference type="PRINTS" id="PR00344">
    <property type="entry name" value="BCTRLSENSOR"/>
</dbReference>
<dbReference type="PANTHER" id="PTHR43711">
    <property type="entry name" value="TWO-COMPONENT HISTIDINE KINASE"/>
    <property type="match status" value="1"/>
</dbReference>
<feature type="transmembrane region" description="Helical" evidence="9">
    <location>
        <begin position="176"/>
        <end position="202"/>
    </location>
</feature>
<evidence type="ECO:0000256" key="7">
    <source>
        <dbReference type="ARBA" id="ARBA00023012"/>
    </source>
</evidence>
<keyword evidence="5" id="KW-0808">Transferase</keyword>
<dbReference type="SUPFAM" id="SSF47384">
    <property type="entry name" value="Homodimeric domain of signal transducing histidine kinase"/>
    <property type="match status" value="1"/>
</dbReference>
<evidence type="ECO:0000313" key="12">
    <source>
        <dbReference type="EMBL" id="MEX1669235.1"/>
    </source>
</evidence>
<keyword evidence="13" id="KW-1185">Reference proteome</keyword>
<dbReference type="SMART" id="SM00388">
    <property type="entry name" value="HisKA"/>
    <property type="match status" value="1"/>
</dbReference>
<proteinExistence type="predicted"/>
<gene>
    <name evidence="12" type="ORF">AB4876_09955</name>
</gene>
<feature type="transmembrane region" description="Helical" evidence="9">
    <location>
        <begin position="16"/>
        <end position="36"/>
    </location>
</feature>
<evidence type="ECO:0000256" key="2">
    <source>
        <dbReference type="ARBA" id="ARBA00004370"/>
    </source>
</evidence>
<feature type="coiled-coil region" evidence="8">
    <location>
        <begin position="288"/>
        <end position="315"/>
    </location>
</feature>
<keyword evidence="12" id="KW-0067">ATP-binding</keyword>
<accession>A0ABV3U677</accession>
<comment type="catalytic activity">
    <reaction evidence="1">
        <text>ATP + protein L-histidine = ADP + protein N-phospho-L-histidine.</text>
        <dbReference type="EC" id="2.7.13.3"/>
    </reaction>
</comment>
<dbReference type="Pfam" id="PF00512">
    <property type="entry name" value="HisKA"/>
    <property type="match status" value="1"/>
</dbReference>
<dbReference type="Pfam" id="PF02518">
    <property type="entry name" value="HATPase_c"/>
    <property type="match status" value="1"/>
</dbReference>
<comment type="caution">
    <text evidence="12">The sequence shown here is derived from an EMBL/GenBank/DDBJ whole genome shotgun (WGS) entry which is preliminary data.</text>
</comment>
<dbReference type="InterPro" id="IPR005467">
    <property type="entry name" value="His_kinase_dom"/>
</dbReference>
<dbReference type="GO" id="GO:0005524">
    <property type="term" value="F:ATP binding"/>
    <property type="evidence" value="ECO:0007669"/>
    <property type="project" value="UniProtKB-KW"/>
</dbReference>
<feature type="domain" description="Histidine kinase" evidence="10">
    <location>
        <begin position="260"/>
        <end position="488"/>
    </location>
</feature>
<keyword evidence="12" id="KW-0547">Nucleotide-binding</keyword>
<feature type="coiled-coil region" evidence="8">
    <location>
        <begin position="55"/>
        <end position="82"/>
    </location>
</feature>
<feature type="domain" description="HAMP" evidence="11">
    <location>
        <begin position="200"/>
        <end position="252"/>
    </location>
</feature>